<sequence length="25" mass="2693">MLPHRAAAASVASLPPEQEEGERFV</sequence>
<proteinExistence type="predicted"/>
<dbReference type="AlphaFoldDB" id="A0A0A9FD84"/>
<organism evidence="2">
    <name type="scientific">Arundo donax</name>
    <name type="common">Giant reed</name>
    <name type="synonym">Donax arundinaceus</name>
    <dbReference type="NCBI Taxonomy" id="35708"/>
    <lineage>
        <taxon>Eukaryota</taxon>
        <taxon>Viridiplantae</taxon>
        <taxon>Streptophyta</taxon>
        <taxon>Embryophyta</taxon>
        <taxon>Tracheophyta</taxon>
        <taxon>Spermatophyta</taxon>
        <taxon>Magnoliopsida</taxon>
        <taxon>Liliopsida</taxon>
        <taxon>Poales</taxon>
        <taxon>Poaceae</taxon>
        <taxon>PACMAD clade</taxon>
        <taxon>Arundinoideae</taxon>
        <taxon>Arundineae</taxon>
        <taxon>Arundo</taxon>
    </lineage>
</organism>
<accession>A0A0A9FD84</accession>
<feature type="region of interest" description="Disordered" evidence="1">
    <location>
        <begin position="1"/>
        <end position="25"/>
    </location>
</feature>
<evidence type="ECO:0000256" key="1">
    <source>
        <dbReference type="SAM" id="MobiDB-lite"/>
    </source>
</evidence>
<reference evidence="2" key="1">
    <citation type="submission" date="2014-09" db="EMBL/GenBank/DDBJ databases">
        <authorList>
            <person name="Magalhaes I.L.F."/>
            <person name="Oliveira U."/>
            <person name="Santos F.R."/>
            <person name="Vidigal T.H.D.A."/>
            <person name="Brescovit A.D."/>
            <person name="Santos A.J."/>
        </authorList>
    </citation>
    <scope>NUCLEOTIDE SEQUENCE</scope>
    <source>
        <tissue evidence="2">Shoot tissue taken approximately 20 cm above the soil surface</tissue>
    </source>
</reference>
<dbReference type="EMBL" id="GBRH01188737">
    <property type="protein sequence ID" value="JAE09159.1"/>
    <property type="molecule type" value="Transcribed_RNA"/>
</dbReference>
<reference evidence="2" key="2">
    <citation type="journal article" date="2015" name="Data Brief">
        <title>Shoot transcriptome of the giant reed, Arundo donax.</title>
        <authorList>
            <person name="Barrero R.A."/>
            <person name="Guerrero F.D."/>
            <person name="Moolhuijzen P."/>
            <person name="Goolsby J.A."/>
            <person name="Tidwell J."/>
            <person name="Bellgard S.E."/>
            <person name="Bellgard M.I."/>
        </authorList>
    </citation>
    <scope>NUCLEOTIDE SEQUENCE</scope>
    <source>
        <tissue evidence="2">Shoot tissue taken approximately 20 cm above the soil surface</tissue>
    </source>
</reference>
<protein>
    <submittedName>
        <fullName evidence="2">Uncharacterized protein</fullName>
    </submittedName>
</protein>
<name>A0A0A9FD84_ARUDO</name>
<evidence type="ECO:0000313" key="2">
    <source>
        <dbReference type="EMBL" id="JAE09159.1"/>
    </source>
</evidence>